<protein>
    <submittedName>
        <fullName evidence="2">Uncharacterized protein</fullName>
    </submittedName>
</protein>
<reference evidence="2 3" key="1">
    <citation type="submission" date="2017-08" db="EMBL/GenBank/DDBJ databases">
        <title>Mesorhizobium wenxinae sp. nov., a novel rhizobial species isolated from root nodules of chickpea (Cicer arietinum L.).</title>
        <authorList>
            <person name="Zhang J."/>
        </authorList>
    </citation>
    <scope>NUCLEOTIDE SEQUENCE [LARGE SCALE GENOMIC DNA]</scope>
    <source>
        <strain evidence="3">WYCCWR 10019</strain>
    </source>
</reference>
<proteinExistence type="predicted"/>
<keyword evidence="1" id="KW-1133">Transmembrane helix</keyword>
<sequence length="215" mass="23855">MDAMIGSTVWANRSASSIDIFRPFAAASAVLVGLPSFILVLREARAALVRSRDQSTLLLGQSGVCDSARLPLRSRNLAEGGILEERAQPRPYGFPDDWFYWVETGKDSGYGGIQCFPPPDPSRLPPERLKDHALFQRLLLSLRDSAHARSAITFIRQGVDFEQKYGLAELRRFQCYETMLGVSYCRPFSESVGGFPRLSYRALGIKLSSGPCMTT</sequence>
<comment type="caution">
    <text evidence="2">The sequence shown here is derived from an EMBL/GenBank/DDBJ whole genome shotgun (WGS) entry which is preliminary data.</text>
</comment>
<dbReference type="Proteomes" id="UP000215931">
    <property type="component" value="Unassembled WGS sequence"/>
</dbReference>
<accession>A0A271KKF2</accession>
<evidence type="ECO:0000313" key="2">
    <source>
        <dbReference type="EMBL" id="PAP95469.1"/>
    </source>
</evidence>
<feature type="transmembrane region" description="Helical" evidence="1">
    <location>
        <begin position="20"/>
        <end position="41"/>
    </location>
</feature>
<organism evidence="2 3">
    <name type="scientific">Mesorhizobium wenxiniae</name>
    <dbReference type="NCBI Taxonomy" id="2014805"/>
    <lineage>
        <taxon>Bacteria</taxon>
        <taxon>Pseudomonadati</taxon>
        <taxon>Pseudomonadota</taxon>
        <taxon>Alphaproteobacteria</taxon>
        <taxon>Hyphomicrobiales</taxon>
        <taxon>Phyllobacteriaceae</taxon>
        <taxon>Mesorhizobium</taxon>
    </lineage>
</organism>
<keyword evidence="3" id="KW-1185">Reference proteome</keyword>
<keyword evidence="1" id="KW-0812">Transmembrane</keyword>
<name>A0A271KKF2_9HYPH</name>
<evidence type="ECO:0000313" key="3">
    <source>
        <dbReference type="Proteomes" id="UP000215931"/>
    </source>
</evidence>
<gene>
    <name evidence="2" type="ORF">CIT31_15925</name>
</gene>
<dbReference type="AlphaFoldDB" id="A0A271KKF2"/>
<dbReference type="EMBL" id="NPKH01000020">
    <property type="protein sequence ID" value="PAP95469.1"/>
    <property type="molecule type" value="Genomic_DNA"/>
</dbReference>
<keyword evidence="1" id="KW-0472">Membrane</keyword>
<evidence type="ECO:0000256" key="1">
    <source>
        <dbReference type="SAM" id="Phobius"/>
    </source>
</evidence>